<evidence type="ECO:0000313" key="2">
    <source>
        <dbReference type="EMBL" id="KAG2189747.1"/>
    </source>
</evidence>
<accession>A0A8H7QC48</accession>
<keyword evidence="3" id="KW-1185">Reference proteome</keyword>
<dbReference type="EMBL" id="JAEPRC010001211">
    <property type="protein sequence ID" value="KAG2189747.1"/>
    <property type="molecule type" value="Genomic_DNA"/>
</dbReference>
<feature type="region of interest" description="Disordered" evidence="1">
    <location>
        <begin position="1"/>
        <end position="29"/>
    </location>
</feature>
<dbReference type="AlphaFoldDB" id="A0A8H7QC48"/>
<evidence type="ECO:0000256" key="1">
    <source>
        <dbReference type="SAM" id="MobiDB-lite"/>
    </source>
</evidence>
<feature type="non-terminal residue" evidence="2">
    <location>
        <position position="29"/>
    </location>
</feature>
<dbReference type="Proteomes" id="UP000650833">
    <property type="component" value="Unassembled WGS sequence"/>
</dbReference>
<protein>
    <submittedName>
        <fullName evidence="2">Uncharacterized protein</fullName>
    </submittedName>
</protein>
<proteinExistence type="predicted"/>
<name>A0A8H7QC48_9FUNG</name>
<evidence type="ECO:0000313" key="3">
    <source>
        <dbReference type="Proteomes" id="UP000650833"/>
    </source>
</evidence>
<gene>
    <name evidence="2" type="ORF">INT46_005144</name>
</gene>
<sequence>MSHNELEDDSINFDEDEIMEEEVSLKHKR</sequence>
<reference evidence="2" key="1">
    <citation type="submission" date="2020-12" db="EMBL/GenBank/DDBJ databases">
        <title>Metabolic potential, ecology and presence of endohyphal bacteria is reflected in genomic diversity of Mucoromycotina.</title>
        <authorList>
            <person name="Muszewska A."/>
            <person name="Okrasinska A."/>
            <person name="Steczkiewicz K."/>
            <person name="Drgas O."/>
            <person name="Orlowska M."/>
            <person name="Perlinska-Lenart U."/>
            <person name="Aleksandrzak-Piekarczyk T."/>
            <person name="Szatraj K."/>
            <person name="Zielenkiewicz U."/>
            <person name="Pilsyk S."/>
            <person name="Malc E."/>
            <person name="Mieczkowski P."/>
            <person name="Kruszewska J.S."/>
            <person name="Biernat P."/>
            <person name="Pawlowska J."/>
        </authorList>
    </citation>
    <scope>NUCLEOTIDE SEQUENCE</scope>
    <source>
        <strain evidence="2">CBS 226.32</strain>
    </source>
</reference>
<feature type="compositionally biased region" description="Acidic residues" evidence="1">
    <location>
        <begin position="1"/>
        <end position="22"/>
    </location>
</feature>
<organism evidence="2 3">
    <name type="scientific">Mucor plumbeus</name>
    <dbReference type="NCBI Taxonomy" id="97098"/>
    <lineage>
        <taxon>Eukaryota</taxon>
        <taxon>Fungi</taxon>
        <taxon>Fungi incertae sedis</taxon>
        <taxon>Mucoromycota</taxon>
        <taxon>Mucoromycotina</taxon>
        <taxon>Mucoromycetes</taxon>
        <taxon>Mucorales</taxon>
        <taxon>Mucorineae</taxon>
        <taxon>Mucoraceae</taxon>
        <taxon>Mucor</taxon>
    </lineage>
</organism>
<comment type="caution">
    <text evidence="2">The sequence shown here is derived from an EMBL/GenBank/DDBJ whole genome shotgun (WGS) entry which is preliminary data.</text>
</comment>